<dbReference type="KEGG" id="rpm:RSPPHO_00722"/>
<protein>
    <submittedName>
        <fullName evidence="2">Mu-like prophage FluMu I protein</fullName>
    </submittedName>
</protein>
<dbReference type="RefSeq" id="WP_014413988.1">
    <property type="nucleotide sequence ID" value="NC_017059.1"/>
</dbReference>
<organism evidence="2 3">
    <name type="scientific">Pararhodospirillum photometricum DSM 122</name>
    <dbReference type="NCBI Taxonomy" id="1150469"/>
    <lineage>
        <taxon>Bacteria</taxon>
        <taxon>Pseudomonadati</taxon>
        <taxon>Pseudomonadota</taxon>
        <taxon>Alphaproteobacteria</taxon>
        <taxon>Rhodospirillales</taxon>
        <taxon>Rhodospirillaceae</taxon>
        <taxon>Pararhodospirillum</taxon>
    </lineage>
</organism>
<dbReference type="InterPro" id="IPR012106">
    <property type="entry name" value="Phage_Mu_Gp1"/>
</dbReference>
<dbReference type="AlphaFoldDB" id="H6SQN3"/>
<dbReference type="Proteomes" id="UP000033220">
    <property type="component" value="Chromosome DSM 122"/>
</dbReference>
<evidence type="ECO:0000313" key="3">
    <source>
        <dbReference type="Proteomes" id="UP000033220"/>
    </source>
</evidence>
<accession>H6SQN3</accession>
<dbReference type="HOGENOM" id="CLU_062795_2_1_5"/>
<proteinExistence type="predicted"/>
<dbReference type="OrthoDB" id="7306769at2"/>
<dbReference type="Pfam" id="PF10123">
    <property type="entry name" value="Mu-like_Pro"/>
    <property type="match status" value="1"/>
</dbReference>
<dbReference type="eggNOG" id="COG4388">
    <property type="taxonomic scope" value="Bacteria"/>
</dbReference>
<evidence type="ECO:0000256" key="1">
    <source>
        <dbReference type="SAM" id="MobiDB-lite"/>
    </source>
</evidence>
<reference evidence="2 3" key="1">
    <citation type="submission" date="2012-02" db="EMBL/GenBank/DDBJ databases">
        <title>Shotgun genome sequence of Phaeospirillum photometricum DSM 122.</title>
        <authorList>
            <person name="Duquesne K."/>
            <person name="Sturgis J."/>
        </authorList>
    </citation>
    <scope>NUCLEOTIDE SEQUENCE [LARGE SCALE GENOMIC DNA]</scope>
    <source>
        <strain evidence="3">DSM122</strain>
    </source>
</reference>
<dbReference type="PIRSF" id="PIRSF016624">
    <property type="entry name" value="Mu_prophg_I"/>
    <property type="match status" value="1"/>
</dbReference>
<dbReference type="STRING" id="1150469.RSPPHO_00722"/>
<keyword evidence="3" id="KW-1185">Reference proteome</keyword>
<evidence type="ECO:0000313" key="2">
    <source>
        <dbReference type="EMBL" id="CCG07348.1"/>
    </source>
</evidence>
<dbReference type="PATRIC" id="fig|1150469.3.peg.831"/>
<sequence length="340" mass="35168">MPRAVCQVSLPDQSTPPEWVHLLPMGTVRGVDGRGPYVLRDQAHAAQVIAASGTGVDLPIDYDHDAILPNGRRPIAAGWIKALDARPDGIWGRVEWTTAAAAHLTAREYRYLSPVIDHTRSGDVLRLRMAGLTNTPNLSALTALASQEQLDAMDLLVPIRAALGLPDSATPDQITAAAAQSRQAAQTLTGVARALGLPDAATPDQITAATQARTSPPAASNPPDPSQYVPMSQFTALSADLAAMRQRLDTDAAGQAVTAAQAQGKVTPAMRDWALGYAAKDPQGFTAWCSAAPVLVAPGTLAPSGPAPAAPGVGDQAVTAVCSQLGLDPKALTTPATKEA</sequence>
<dbReference type="EMBL" id="HE663493">
    <property type="protein sequence ID" value="CCG07348.1"/>
    <property type="molecule type" value="Genomic_DNA"/>
</dbReference>
<gene>
    <name evidence="2" type="ORF">RSPPHO_00722</name>
</gene>
<feature type="region of interest" description="Disordered" evidence="1">
    <location>
        <begin position="208"/>
        <end position="227"/>
    </location>
</feature>
<name>H6SQN3_PARPM</name>